<keyword evidence="3" id="KW-1185">Reference proteome</keyword>
<dbReference type="EMBL" id="AZEH01000039">
    <property type="protein sequence ID" value="KRL04295.1"/>
    <property type="molecule type" value="Genomic_DNA"/>
</dbReference>
<dbReference type="Proteomes" id="UP000051686">
    <property type="component" value="Unassembled WGS sequence"/>
</dbReference>
<evidence type="ECO:0000313" key="3">
    <source>
        <dbReference type="Proteomes" id="UP000051686"/>
    </source>
</evidence>
<keyword evidence="1" id="KW-1133">Transmembrane helix</keyword>
<dbReference type="PATRIC" id="fig|1423777.3.peg.1467"/>
<feature type="transmembrane region" description="Helical" evidence="1">
    <location>
        <begin position="12"/>
        <end position="29"/>
    </location>
</feature>
<feature type="transmembrane region" description="Helical" evidence="1">
    <location>
        <begin position="66"/>
        <end position="83"/>
    </location>
</feature>
<name>A0A0R1M7X6_9LACO</name>
<comment type="caution">
    <text evidence="2">The sequence shown here is derived from an EMBL/GenBank/DDBJ whole genome shotgun (WGS) entry which is preliminary data.</text>
</comment>
<dbReference type="AlphaFoldDB" id="A0A0R1M7X6"/>
<keyword evidence="1" id="KW-0472">Membrane</keyword>
<evidence type="ECO:0000313" key="2">
    <source>
        <dbReference type="EMBL" id="KRL04295.1"/>
    </source>
</evidence>
<dbReference type="STRING" id="1423777.FD46_GL001420"/>
<reference evidence="2 3" key="1">
    <citation type="journal article" date="2015" name="Genome Announc.">
        <title>Expanding the biotechnology potential of lactobacilli through comparative genomics of 213 strains and associated genera.</title>
        <authorList>
            <person name="Sun Z."/>
            <person name="Harris H.M."/>
            <person name="McCann A."/>
            <person name="Guo C."/>
            <person name="Argimon S."/>
            <person name="Zhang W."/>
            <person name="Yang X."/>
            <person name="Jeffery I.B."/>
            <person name="Cooney J.C."/>
            <person name="Kagawa T.F."/>
            <person name="Liu W."/>
            <person name="Song Y."/>
            <person name="Salvetti E."/>
            <person name="Wrobel A."/>
            <person name="Rasinkangas P."/>
            <person name="Parkhill J."/>
            <person name="Rea M.C."/>
            <person name="O'Sullivan O."/>
            <person name="Ritari J."/>
            <person name="Douillard F.P."/>
            <person name="Paul Ross R."/>
            <person name="Yang R."/>
            <person name="Briner A.E."/>
            <person name="Felis G.E."/>
            <person name="de Vos W.M."/>
            <person name="Barrangou R."/>
            <person name="Klaenhammer T.R."/>
            <person name="Caufield P.W."/>
            <person name="Cui Y."/>
            <person name="Zhang H."/>
            <person name="O'Toole P.W."/>
        </authorList>
    </citation>
    <scope>NUCLEOTIDE SEQUENCE [LARGE SCALE GENOMIC DNA]</scope>
    <source>
        <strain evidence="2 3">DSM 19972</strain>
    </source>
</reference>
<evidence type="ECO:0000256" key="1">
    <source>
        <dbReference type="SAM" id="Phobius"/>
    </source>
</evidence>
<gene>
    <name evidence="2" type="ORF">FD46_GL001420</name>
</gene>
<dbReference type="RefSeq" id="WP_057896278.1">
    <property type="nucleotide sequence ID" value="NZ_AZEH01000039.1"/>
</dbReference>
<feature type="transmembrane region" description="Helical" evidence="1">
    <location>
        <begin position="89"/>
        <end position="106"/>
    </location>
</feature>
<feature type="transmembrane region" description="Helical" evidence="1">
    <location>
        <begin position="41"/>
        <end position="59"/>
    </location>
</feature>
<organism evidence="2 3">
    <name type="scientific">Liquorilactobacillus oeni DSM 19972</name>
    <dbReference type="NCBI Taxonomy" id="1423777"/>
    <lineage>
        <taxon>Bacteria</taxon>
        <taxon>Bacillati</taxon>
        <taxon>Bacillota</taxon>
        <taxon>Bacilli</taxon>
        <taxon>Lactobacillales</taxon>
        <taxon>Lactobacillaceae</taxon>
        <taxon>Liquorilactobacillus</taxon>
    </lineage>
</organism>
<evidence type="ECO:0008006" key="4">
    <source>
        <dbReference type="Google" id="ProtNLM"/>
    </source>
</evidence>
<dbReference type="OrthoDB" id="2295747at2"/>
<proteinExistence type="predicted"/>
<accession>A0A0R1M7X6</accession>
<keyword evidence="1" id="KW-0812">Transmembrane</keyword>
<protein>
    <recommendedName>
        <fullName evidence="4">Integral membrane protein</fullName>
    </recommendedName>
</protein>
<sequence length="108" mass="12315">MNIKRLFSITALWYLAFAFAISLVVPIVFEEFNLSDVSRIGFALFGINVIYTVFTGILIGVKKQPAVYLLFFPLIYLMGVKLFFESYAYYFSLFYIIVAFLAYGAAKA</sequence>